<feature type="domain" description="DUF569" evidence="3">
    <location>
        <begin position="280"/>
        <end position="427"/>
    </location>
</feature>
<dbReference type="AlphaFoldDB" id="A0A6G1CM65"/>
<keyword evidence="2" id="KW-0812">Transmembrane</keyword>
<evidence type="ECO:0000313" key="6">
    <source>
        <dbReference type="Proteomes" id="UP000479710"/>
    </source>
</evidence>
<feature type="region of interest" description="Disordered" evidence="1">
    <location>
        <begin position="254"/>
        <end position="276"/>
    </location>
</feature>
<name>A0A6G1CM65_9ORYZ</name>
<keyword evidence="2" id="KW-0472">Membrane</keyword>
<dbReference type="Proteomes" id="UP000479710">
    <property type="component" value="Unassembled WGS sequence"/>
</dbReference>
<dbReference type="Pfam" id="PF22932">
    <property type="entry name" value="Ubiq_DUF_assoc"/>
    <property type="match status" value="1"/>
</dbReference>
<dbReference type="PANTHER" id="PTHR31205:SF3">
    <property type="entry name" value="OS06G0161100 PROTEIN"/>
    <property type="match status" value="1"/>
</dbReference>
<dbReference type="Pfam" id="PF04601">
    <property type="entry name" value="DUF569"/>
    <property type="match status" value="1"/>
</dbReference>
<comment type="caution">
    <text evidence="5">The sequence shown here is derived from an EMBL/GenBank/DDBJ whole genome shotgun (WGS) entry which is preliminary data.</text>
</comment>
<sequence length="588" mass="65603">MYLRADDDGSGVSLHPVRTSVHAAWAVHMYHHNSGDILMLHNAANGRYLAATTSAWAPRNNVTLSDLNLLPSVIVGWFAIRSEYGDDVLLRHTSERFLRAQQRRNPFSDGVGVRVDVFGIPSTMRHWVVETIPQRNSIPRLPIPSIAANCVSSVLLYAILCSVLAIVLPPRFFSSCSSAFALLQDAVLRTVLENGEITIAALSYYSSSEISSVCTSSGGLGERVASGDVIEQEEAPPVSGQERIRPSFKLPALAPRAPNRNSHREHPAPPPLSPEAIQSMEQFPDRQNVWLRSRVHGTYLHADDDGSGVSLRPHRASLTAAWTVHLDSGNPRQRLLLHSAAYGRYLLATARPAPGGLRGRRVELGVYDWLFEDSVVWMAIRSGSGDDVWLRHVNGRYLRANGRHRHWNSAGVSADSFDRSSTMLHWVVEHIPPRDSIPSPPRLPRELQEAQPQTYNRRLFQHVLRLVRPEPARTIRFVWIFRRGVMNVVHRGEFKFIGRSLFTLKNELADRLGIHIFVHLAMCVKAGRYGRETPLAIDLPRSNDTLDIVLLTTGEYSPYSMLQHPDVHAAKRETGAELLTATSPFVAS</sequence>
<evidence type="ECO:0000313" key="5">
    <source>
        <dbReference type="EMBL" id="KAF0901548.1"/>
    </source>
</evidence>
<keyword evidence="2" id="KW-1133">Transmembrane helix</keyword>
<protein>
    <submittedName>
        <fullName evidence="5">Uncharacterized protein</fullName>
    </submittedName>
</protein>
<feature type="transmembrane region" description="Helical" evidence="2">
    <location>
        <begin position="146"/>
        <end position="168"/>
    </location>
</feature>
<evidence type="ECO:0000259" key="3">
    <source>
        <dbReference type="Pfam" id="PF04601"/>
    </source>
</evidence>
<feature type="domain" description="DUF569" evidence="4">
    <location>
        <begin position="472"/>
        <end position="551"/>
    </location>
</feature>
<proteinExistence type="predicted"/>
<evidence type="ECO:0000259" key="4">
    <source>
        <dbReference type="Pfam" id="PF22932"/>
    </source>
</evidence>
<gene>
    <name evidence="5" type="ORF">E2562_003526</name>
</gene>
<dbReference type="EMBL" id="SPHZ02000008">
    <property type="protein sequence ID" value="KAF0901548.1"/>
    <property type="molecule type" value="Genomic_DNA"/>
</dbReference>
<dbReference type="PANTHER" id="PTHR31205">
    <property type="entry name" value="ACTIN CROSS-LINKING PROTEIN (DUF569)"/>
    <property type="match status" value="1"/>
</dbReference>
<reference evidence="5 6" key="1">
    <citation type="submission" date="2019-11" db="EMBL/GenBank/DDBJ databases">
        <title>Whole genome sequence of Oryza granulata.</title>
        <authorList>
            <person name="Li W."/>
        </authorList>
    </citation>
    <scope>NUCLEOTIDE SEQUENCE [LARGE SCALE GENOMIC DNA]</scope>
    <source>
        <strain evidence="6">cv. Menghai</strain>
        <tissue evidence="5">Leaf</tissue>
    </source>
</reference>
<dbReference type="Gene3D" id="2.80.10.50">
    <property type="match status" value="1"/>
</dbReference>
<dbReference type="SUPFAM" id="SSF50405">
    <property type="entry name" value="Actin-crosslinking proteins"/>
    <property type="match status" value="1"/>
</dbReference>
<keyword evidence="6" id="KW-1185">Reference proteome</keyword>
<organism evidence="5 6">
    <name type="scientific">Oryza meyeriana var. granulata</name>
    <dbReference type="NCBI Taxonomy" id="110450"/>
    <lineage>
        <taxon>Eukaryota</taxon>
        <taxon>Viridiplantae</taxon>
        <taxon>Streptophyta</taxon>
        <taxon>Embryophyta</taxon>
        <taxon>Tracheophyta</taxon>
        <taxon>Spermatophyta</taxon>
        <taxon>Magnoliopsida</taxon>
        <taxon>Liliopsida</taxon>
        <taxon>Poales</taxon>
        <taxon>Poaceae</taxon>
        <taxon>BOP clade</taxon>
        <taxon>Oryzoideae</taxon>
        <taxon>Oryzeae</taxon>
        <taxon>Oryzinae</taxon>
        <taxon>Oryza</taxon>
        <taxon>Oryza meyeriana</taxon>
    </lineage>
</organism>
<dbReference type="InterPro" id="IPR054726">
    <property type="entry name" value="Ubiq_DUF569-assoc"/>
</dbReference>
<dbReference type="InterPro" id="IPR008999">
    <property type="entry name" value="Actin-crosslinking"/>
</dbReference>
<dbReference type="InterPro" id="IPR007679">
    <property type="entry name" value="DUF569"/>
</dbReference>
<dbReference type="OrthoDB" id="581309at2759"/>
<evidence type="ECO:0000256" key="2">
    <source>
        <dbReference type="SAM" id="Phobius"/>
    </source>
</evidence>
<accession>A0A6G1CM65</accession>
<dbReference type="CDD" id="cd23340">
    <property type="entry name" value="beta-trefoil_FSCN_ACP-like"/>
    <property type="match status" value="1"/>
</dbReference>
<evidence type="ECO:0000256" key="1">
    <source>
        <dbReference type="SAM" id="MobiDB-lite"/>
    </source>
</evidence>